<feature type="signal peptide" evidence="2">
    <location>
        <begin position="1"/>
        <end position="29"/>
    </location>
</feature>
<dbReference type="RefSeq" id="WP_209460750.1">
    <property type="nucleotide sequence ID" value="NZ_JAGGKC010000033.1"/>
</dbReference>
<protein>
    <recommendedName>
        <fullName evidence="5">DUF4412 domain-containing protein</fullName>
    </recommendedName>
</protein>
<reference evidence="3 4" key="1">
    <citation type="submission" date="2021-03" db="EMBL/GenBank/DDBJ databases">
        <title>Genomic Encyclopedia of Type Strains, Phase IV (KMG-IV): sequencing the most valuable type-strain genomes for metagenomic binning, comparative biology and taxonomic classification.</title>
        <authorList>
            <person name="Goeker M."/>
        </authorList>
    </citation>
    <scope>NUCLEOTIDE SEQUENCE [LARGE SCALE GENOMIC DNA]</scope>
    <source>
        <strain evidence="3 4">DSM 6139</strain>
    </source>
</reference>
<accession>A0ABS4G840</accession>
<evidence type="ECO:0000313" key="4">
    <source>
        <dbReference type="Proteomes" id="UP001519271"/>
    </source>
</evidence>
<dbReference type="Proteomes" id="UP001519271">
    <property type="component" value="Unassembled WGS sequence"/>
</dbReference>
<sequence length="240" mass="26280">MPNTRTQFISHRRTLLTLIGLICALSLFASCGSKPETPTTTSAPSATAAPTSPSIPTVPSTPDLLSQRVVDIMKDGKYTMTVKIFATINGELEDVMESTMSMNGTSIASKIELGDSMTMSTVIKDGKMYLISHDMKTVMVMDASKQVPTDTPQTPEINLEGIVYKGKGKADFLGNMLDYEDYTTDGGSVRYFFEGNELKGIEYSFENVKTLMEISKLDDTVDDSMFTIPSDYKVTNLNIP</sequence>
<keyword evidence="2" id="KW-0732">Signal</keyword>
<dbReference type="EMBL" id="JAGGKC010000033">
    <property type="protein sequence ID" value="MBP1920582.1"/>
    <property type="molecule type" value="Genomic_DNA"/>
</dbReference>
<gene>
    <name evidence="3" type="ORF">J2Z34_003097</name>
</gene>
<organism evidence="3 4">
    <name type="scientific">Youngiibacter multivorans</name>
    <dbReference type="NCBI Taxonomy" id="937251"/>
    <lineage>
        <taxon>Bacteria</taxon>
        <taxon>Bacillati</taxon>
        <taxon>Bacillota</taxon>
        <taxon>Clostridia</taxon>
        <taxon>Eubacteriales</taxon>
        <taxon>Clostridiaceae</taxon>
        <taxon>Youngiibacter</taxon>
    </lineage>
</organism>
<feature type="chain" id="PRO_5046427289" description="DUF4412 domain-containing protein" evidence="2">
    <location>
        <begin position="30"/>
        <end position="240"/>
    </location>
</feature>
<evidence type="ECO:0000256" key="2">
    <source>
        <dbReference type="SAM" id="SignalP"/>
    </source>
</evidence>
<proteinExistence type="predicted"/>
<dbReference type="PROSITE" id="PS51257">
    <property type="entry name" value="PROKAR_LIPOPROTEIN"/>
    <property type="match status" value="1"/>
</dbReference>
<evidence type="ECO:0000313" key="3">
    <source>
        <dbReference type="EMBL" id="MBP1920582.1"/>
    </source>
</evidence>
<feature type="region of interest" description="Disordered" evidence="1">
    <location>
        <begin position="34"/>
        <end position="60"/>
    </location>
</feature>
<comment type="caution">
    <text evidence="3">The sequence shown here is derived from an EMBL/GenBank/DDBJ whole genome shotgun (WGS) entry which is preliminary data.</text>
</comment>
<keyword evidence="4" id="KW-1185">Reference proteome</keyword>
<feature type="compositionally biased region" description="Low complexity" evidence="1">
    <location>
        <begin position="35"/>
        <end position="60"/>
    </location>
</feature>
<name>A0ABS4G840_9CLOT</name>
<evidence type="ECO:0000256" key="1">
    <source>
        <dbReference type="SAM" id="MobiDB-lite"/>
    </source>
</evidence>
<evidence type="ECO:0008006" key="5">
    <source>
        <dbReference type="Google" id="ProtNLM"/>
    </source>
</evidence>